<protein>
    <submittedName>
        <fullName evidence="1">Uncharacterized protein</fullName>
    </submittedName>
</protein>
<evidence type="ECO:0000313" key="1">
    <source>
        <dbReference type="EMBL" id="HIS36336.1"/>
    </source>
</evidence>
<name>A0A9D1JMV5_9BACT</name>
<gene>
    <name evidence="1" type="ORF">IAC10_06875</name>
</gene>
<accession>A0A9D1JMV5</accession>
<reference evidence="1" key="2">
    <citation type="journal article" date="2021" name="PeerJ">
        <title>Extensive microbial diversity within the chicken gut microbiome revealed by metagenomics and culture.</title>
        <authorList>
            <person name="Gilroy R."/>
            <person name="Ravi A."/>
            <person name="Getino M."/>
            <person name="Pursley I."/>
            <person name="Horton D.L."/>
            <person name="Alikhan N.F."/>
            <person name="Baker D."/>
            <person name="Gharbi K."/>
            <person name="Hall N."/>
            <person name="Watson M."/>
            <person name="Adriaenssens E.M."/>
            <person name="Foster-Nyarko E."/>
            <person name="Jarju S."/>
            <person name="Secka A."/>
            <person name="Antonio M."/>
            <person name="Oren A."/>
            <person name="Chaudhuri R.R."/>
            <person name="La Ragione R."/>
            <person name="Hildebrand F."/>
            <person name="Pallen M.J."/>
        </authorList>
    </citation>
    <scope>NUCLEOTIDE SEQUENCE</scope>
    <source>
        <strain evidence="1">6276</strain>
    </source>
</reference>
<organism evidence="1 2">
    <name type="scientific">Candidatus Scatousia excrementigallinarum</name>
    <dbReference type="NCBI Taxonomy" id="2840935"/>
    <lineage>
        <taxon>Bacteria</taxon>
        <taxon>Candidatus Scatousia</taxon>
    </lineage>
</organism>
<evidence type="ECO:0000313" key="2">
    <source>
        <dbReference type="Proteomes" id="UP000823928"/>
    </source>
</evidence>
<dbReference type="AlphaFoldDB" id="A0A9D1JMV5"/>
<reference evidence="1" key="1">
    <citation type="submission" date="2020-10" db="EMBL/GenBank/DDBJ databases">
        <authorList>
            <person name="Gilroy R."/>
        </authorList>
    </citation>
    <scope>NUCLEOTIDE SEQUENCE</scope>
    <source>
        <strain evidence="1">6276</strain>
    </source>
</reference>
<dbReference type="EMBL" id="DVIU01000136">
    <property type="protein sequence ID" value="HIS36336.1"/>
    <property type="molecule type" value="Genomic_DNA"/>
</dbReference>
<dbReference type="Proteomes" id="UP000823928">
    <property type="component" value="Unassembled WGS sequence"/>
</dbReference>
<proteinExistence type="predicted"/>
<comment type="caution">
    <text evidence="1">The sequence shown here is derived from an EMBL/GenBank/DDBJ whole genome shotgun (WGS) entry which is preliminary data.</text>
</comment>
<sequence>MDKYSRLLDRSIESIIDVKEADDLNTLFNTGSDILFNSGIQGLDDFELITFVVIK</sequence>